<evidence type="ECO:0000313" key="3">
    <source>
        <dbReference type="EnsemblMetazoa" id="CapteP91125"/>
    </source>
</evidence>
<dbReference type="AlphaFoldDB" id="R7TNR8"/>
<dbReference type="Pfam" id="PF03473">
    <property type="entry name" value="MOSC"/>
    <property type="match status" value="1"/>
</dbReference>
<dbReference type="InterPro" id="IPR005302">
    <property type="entry name" value="MoCF_Sase_C"/>
</dbReference>
<dbReference type="FunCoup" id="R7TNR8">
    <property type="interactions" value="39"/>
</dbReference>
<dbReference type="InterPro" id="IPR011037">
    <property type="entry name" value="Pyrv_Knase-like_insert_dom_sf"/>
</dbReference>
<evidence type="ECO:0000259" key="1">
    <source>
        <dbReference type="PROSITE" id="PS51340"/>
    </source>
</evidence>
<name>R7TNR8_CAPTE</name>
<dbReference type="GO" id="GO:0003824">
    <property type="term" value="F:catalytic activity"/>
    <property type="evidence" value="ECO:0007669"/>
    <property type="project" value="InterPro"/>
</dbReference>
<accession>R7TNR8</accession>
<sequence length="333" mass="37017">MGYFENEDAAPLFALIASAAVKHLVNFLWRNRRPPGSLRVGTLKSIAIYPVKSMSGISLPEVECSYSGPRNGCLQDRTWIVTYGAGNRFVTGRQEPKLTSVRCSRSGDFILLDSDGVETLKMPIEIENIESYQVKAVRVHGIPLSGVDCGDDAANWIDRVLNKRGHRILHHIPALPRRLTSIGATAFKRSFYHAARPEDEVAYQDSAPFSLGTDASLGNLCKRVGREIPEEQFRHTFEISALVPAFEEDSWKDIIIGSVRFVNFAPIEKCLMSVVDPRIGAKTEDDEPLATLKQYRNVYPDMFGHNAAFGRLLLLEKPGIVRVGDPVFACKAQ</sequence>
<dbReference type="EMBL" id="KB309099">
    <property type="protein sequence ID" value="ELT95518.1"/>
    <property type="molecule type" value="Genomic_DNA"/>
</dbReference>
<dbReference type="InterPro" id="IPR005303">
    <property type="entry name" value="MOCOS_middle"/>
</dbReference>
<gene>
    <name evidence="2" type="ORF">CAPTEDRAFT_91125</name>
</gene>
<organism evidence="2">
    <name type="scientific">Capitella teleta</name>
    <name type="common">Polychaete worm</name>
    <dbReference type="NCBI Taxonomy" id="283909"/>
    <lineage>
        <taxon>Eukaryota</taxon>
        <taxon>Metazoa</taxon>
        <taxon>Spiralia</taxon>
        <taxon>Lophotrochozoa</taxon>
        <taxon>Annelida</taxon>
        <taxon>Polychaeta</taxon>
        <taxon>Sedentaria</taxon>
        <taxon>Scolecida</taxon>
        <taxon>Capitellidae</taxon>
        <taxon>Capitella</taxon>
    </lineage>
</organism>
<dbReference type="SUPFAM" id="SSF141673">
    <property type="entry name" value="MOSC N-terminal domain-like"/>
    <property type="match status" value="1"/>
</dbReference>
<reference evidence="3" key="3">
    <citation type="submission" date="2015-06" db="UniProtKB">
        <authorList>
            <consortium name="EnsemblMetazoa"/>
        </authorList>
    </citation>
    <scope>IDENTIFICATION</scope>
</reference>
<dbReference type="STRING" id="283909.R7TNR8"/>
<dbReference type="PROSITE" id="PS51340">
    <property type="entry name" value="MOSC"/>
    <property type="match status" value="1"/>
</dbReference>
<dbReference type="EMBL" id="AMQN01011781">
    <property type="status" value="NOT_ANNOTATED_CDS"/>
    <property type="molecule type" value="Genomic_DNA"/>
</dbReference>
<reference evidence="4" key="1">
    <citation type="submission" date="2012-12" db="EMBL/GenBank/DDBJ databases">
        <authorList>
            <person name="Hellsten U."/>
            <person name="Grimwood J."/>
            <person name="Chapman J.A."/>
            <person name="Shapiro H."/>
            <person name="Aerts A."/>
            <person name="Otillar R.P."/>
            <person name="Terry A.Y."/>
            <person name="Boore J.L."/>
            <person name="Simakov O."/>
            <person name="Marletaz F."/>
            <person name="Cho S.-J."/>
            <person name="Edsinger-Gonzales E."/>
            <person name="Havlak P."/>
            <person name="Kuo D.-H."/>
            <person name="Larsson T."/>
            <person name="Lv J."/>
            <person name="Arendt D."/>
            <person name="Savage R."/>
            <person name="Osoegawa K."/>
            <person name="de Jong P."/>
            <person name="Lindberg D.R."/>
            <person name="Seaver E.C."/>
            <person name="Weisblat D.A."/>
            <person name="Putnam N.H."/>
            <person name="Grigoriev I.V."/>
            <person name="Rokhsar D.S."/>
        </authorList>
    </citation>
    <scope>NUCLEOTIDE SEQUENCE</scope>
    <source>
        <strain evidence="4">I ESC-2004</strain>
    </source>
</reference>
<dbReference type="SUPFAM" id="SSF50800">
    <property type="entry name" value="PK beta-barrel domain-like"/>
    <property type="match status" value="1"/>
</dbReference>
<reference evidence="2 4" key="2">
    <citation type="journal article" date="2013" name="Nature">
        <title>Insights into bilaterian evolution from three spiralian genomes.</title>
        <authorList>
            <person name="Simakov O."/>
            <person name="Marletaz F."/>
            <person name="Cho S.J."/>
            <person name="Edsinger-Gonzales E."/>
            <person name="Havlak P."/>
            <person name="Hellsten U."/>
            <person name="Kuo D.H."/>
            <person name="Larsson T."/>
            <person name="Lv J."/>
            <person name="Arendt D."/>
            <person name="Savage R."/>
            <person name="Osoegawa K."/>
            <person name="de Jong P."/>
            <person name="Grimwood J."/>
            <person name="Chapman J.A."/>
            <person name="Shapiro H."/>
            <person name="Aerts A."/>
            <person name="Otillar R.P."/>
            <person name="Terry A.Y."/>
            <person name="Boore J.L."/>
            <person name="Grigoriev I.V."/>
            <person name="Lindberg D.R."/>
            <person name="Seaver E.C."/>
            <person name="Weisblat D.A."/>
            <person name="Putnam N.H."/>
            <person name="Rokhsar D.S."/>
        </authorList>
    </citation>
    <scope>NUCLEOTIDE SEQUENCE</scope>
    <source>
        <strain evidence="2 4">I ESC-2004</strain>
    </source>
</reference>
<dbReference type="PANTHER" id="PTHR14237:SF19">
    <property type="entry name" value="MITOCHONDRIAL AMIDOXIME REDUCING COMPONENT 1"/>
    <property type="match status" value="1"/>
</dbReference>
<dbReference type="OMA" id="WRWVRIG"/>
<keyword evidence="4" id="KW-1185">Reference proteome</keyword>
<proteinExistence type="predicted"/>
<dbReference type="GO" id="GO:0030170">
    <property type="term" value="F:pyridoxal phosphate binding"/>
    <property type="evidence" value="ECO:0007669"/>
    <property type="project" value="InterPro"/>
</dbReference>
<feature type="domain" description="MOSC" evidence="1">
    <location>
        <begin position="177"/>
        <end position="330"/>
    </location>
</feature>
<protein>
    <recommendedName>
        <fullName evidence="1">MOSC domain-containing protein</fullName>
    </recommendedName>
</protein>
<dbReference type="EnsemblMetazoa" id="CapteT91125">
    <property type="protein sequence ID" value="CapteP91125"/>
    <property type="gene ID" value="CapteG91125"/>
</dbReference>
<dbReference type="Pfam" id="PF03476">
    <property type="entry name" value="MOSC_N"/>
    <property type="match status" value="1"/>
</dbReference>
<dbReference type="GO" id="GO:0030151">
    <property type="term" value="F:molybdenum ion binding"/>
    <property type="evidence" value="ECO:0007669"/>
    <property type="project" value="InterPro"/>
</dbReference>
<evidence type="ECO:0000313" key="4">
    <source>
        <dbReference type="Proteomes" id="UP000014760"/>
    </source>
</evidence>
<dbReference type="OrthoDB" id="17255at2759"/>
<dbReference type="PANTHER" id="PTHR14237">
    <property type="entry name" value="MOLYBDOPTERIN COFACTOR SULFURASE MOSC"/>
    <property type="match status" value="1"/>
</dbReference>
<dbReference type="Proteomes" id="UP000014760">
    <property type="component" value="Unassembled WGS sequence"/>
</dbReference>
<evidence type="ECO:0000313" key="2">
    <source>
        <dbReference type="EMBL" id="ELT95518.1"/>
    </source>
</evidence>
<dbReference type="HOGENOM" id="CLU_028286_0_2_1"/>